<dbReference type="GO" id="GO:0050660">
    <property type="term" value="F:flavin adenine dinucleotide binding"/>
    <property type="evidence" value="ECO:0007669"/>
    <property type="project" value="InterPro"/>
</dbReference>
<evidence type="ECO:0000256" key="3">
    <source>
        <dbReference type="ARBA" id="ARBA00022630"/>
    </source>
</evidence>
<evidence type="ECO:0000259" key="9">
    <source>
        <dbReference type="Pfam" id="PF02771"/>
    </source>
</evidence>
<evidence type="ECO:0000313" key="11">
    <source>
        <dbReference type="EMBL" id="MBN1572183.1"/>
    </source>
</evidence>
<keyword evidence="4 6" id="KW-0274">FAD</keyword>
<dbReference type="Pfam" id="PF02771">
    <property type="entry name" value="Acyl-CoA_dh_N"/>
    <property type="match status" value="1"/>
</dbReference>
<name>A0A9D8KCT3_9DELT</name>
<gene>
    <name evidence="11" type="ORF">JW984_03185</name>
</gene>
<dbReference type="SUPFAM" id="SSF47203">
    <property type="entry name" value="Acyl-CoA dehydrogenase C-terminal domain-like"/>
    <property type="match status" value="1"/>
</dbReference>
<evidence type="ECO:0000259" key="7">
    <source>
        <dbReference type="Pfam" id="PF00441"/>
    </source>
</evidence>
<dbReference type="InterPro" id="IPR036250">
    <property type="entry name" value="AcylCo_DH-like_C"/>
</dbReference>
<evidence type="ECO:0000313" key="12">
    <source>
        <dbReference type="Proteomes" id="UP000809273"/>
    </source>
</evidence>
<dbReference type="Gene3D" id="1.10.540.10">
    <property type="entry name" value="Acyl-CoA dehydrogenase/oxidase, N-terminal domain"/>
    <property type="match status" value="1"/>
</dbReference>
<keyword evidence="3 6" id="KW-0285">Flavoprotein</keyword>
<reference evidence="11" key="2">
    <citation type="submission" date="2021-01" db="EMBL/GenBank/DDBJ databases">
        <authorList>
            <person name="Hahn C.R."/>
            <person name="Youssef N.H."/>
            <person name="Elshahed M."/>
        </authorList>
    </citation>
    <scope>NUCLEOTIDE SEQUENCE</scope>
    <source>
        <strain evidence="11">Zod_Metabat.24</strain>
    </source>
</reference>
<evidence type="ECO:0000259" key="10">
    <source>
        <dbReference type="Pfam" id="PF12806"/>
    </source>
</evidence>
<dbReference type="Proteomes" id="UP000809273">
    <property type="component" value="Unassembled WGS sequence"/>
</dbReference>
<reference evidence="11" key="1">
    <citation type="journal article" date="2021" name="Environ. Microbiol.">
        <title>Genomic characterization of three novel Desulfobacterota classes expand the metabolic and phylogenetic diversity of the phylum.</title>
        <authorList>
            <person name="Murphy C.L."/>
            <person name="Biggerstaff J."/>
            <person name="Eichhorn A."/>
            <person name="Ewing E."/>
            <person name="Shahan R."/>
            <person name="Soriano D."/>
            <person name="Stewart S."/>
            <person name="VanMol K."/>
            <person name="Walker R."/>
            <person name="Walters P."/>
            <person name="Elshahed M.S."/>
            <person name="Youssef N.H."/>
        </authorList>
    </citation>
    <scope>NUCLEOTIDE SEQUENCE</scope>
    <source>
        <strain evidence="11">Zod_Metabat.24</strain>
    </source>
</reference>
<dbReference type="PANTHER" id="PTHR42803">
    <property type="entry name" value="ACYL-COA DEHYDROGENASE"/>
    <property type="match status" value="1"/>
</dbReference>
<dbReference type="Pfam" id="PF12806">
    <property type="entry name" value="Acyl-CoA_dh_C"/>
    <property type="match status" value="1"/>
</dbReference>
<dbReference type="InterPro" id="IPR009100">
    <property type="entry name" value="AcylCoA_DH/oxidase_NM_dom_sf"/>
</dbReference>
<dbReference type="Gene3D" id="2.40.110.10">
    <property type="entry name" value="Butyryl-CoA Dehydrogenase, subunit A, domain 2"/>
    <property type="match status" value="1"/>
</dbReference>
<dbReference type="InterPro" id="IPR006089">
    <property type="entry name" value="Acyl-CoA_DH_CS"/>
</dbReference>
<feature type="domain" description="Acetyl-CoA dehydrogenase-like C-terminal" evidence="10">
    <location>
        <begin position="469"/>
        <end position="615"/>
    </location>
</feature>
<dbReference type="PROSITE" id="PS00072">
    <property type="entry name" value="ACYL_COA_DH_1"/>
    <property type="match status" value="1"/>
</dbReference>
<dbReference type="InterPro" id="IPR025878">
    <property type="entry name" value="Acyl-CoA_dh-like_C_dom"/>
</dbReference>
<organism evidence="11 12">
    <name type="scientific">Candidatus Zymogenus saltonus</name>
    <dbReference type="NCBI Taxonomy" id="2844893"/>
    <lineage>
        <taxon>Bacteria</taxon>
        <taxon>Deltaproteobacteria</taxon>
        <taxon>Candidatus Zymogenia</taxon>
        <taxon>Candidatus Zymogeniales</taxon>
        <taxon>Candidatus Zymogenaceae</taxon>
        <taxon>Candidatus Zymogenus</taxon>
    </lineage>
</organism>
<sequence>MANLLVDMRDQQFTLYEMLDIEGLSKYPKYAEYSKDLYDAVMNEAEKFAVNDIMPTNEIGDKEECTFSDGKVTVPKAFHDVFKKYVEGGWITVADDPEVGGQGFPAVIGICSGEIFSAANFAFNMYPGLTHGAAKLVEIYGNEEQKRKYMDRMYAGEWGGTMCLTEPGAGSDVGALRTIAKPIGDGKFKISGTKIFISAGDHDLTPNIIHPVLARIEGAPAGTKGISIFVVPKYRVNDDGSLGDFNDIHTGNIEHKMGIKGNSTCTLNFGDNDDCIGELLGEEGKGMRVMFNMMNEARLGVGIQGLAHSSAAYMHAVNYARERLQGSDLANFRNPEAPRVSIINHPDVRRMLLWMKAHVEGLRALMYWVAYCLDVSEGTENEEEKERHHGFVELLTPICKSWGSDMGFRVCENAVQVYGGYGYTSEYPVDQFMRDCKIASIYEGTNGIQALDLVARKLGQNKGANFVNFIMEITKTIEQNKANGVLKNAFAELEKAKNTLAEIGGFFAQCGKEGKFLVPVGNAMPFLELMSNVTLGWLLLWQASIASIKLEAIKKEKGVTDDDWVGMAALYKDSKDASYYQGKVAAAKYYAAYVLPHVEATARAIKTEDMSIMEIAESAFADV</sequence>
<protein>
    <submittedName>
        <fullName evidence="11">Acyl-CoA dehydrogenase</fullName>
    </submittedName>
</protein>
<dbReference type="InterPro" id="IPR046373">
    <property type="entry name" value="Acyl-CoA_Oxase/DH_mid-dom_sf"/>
</dbReference>
<feature type="domain" description="Acyl-CoA dehydrogenase/oxidase C-terminal" evidence="7">
    <location>
        <begin position="284"/>
        <end position="456"/>
    </location>
</feature>
<dbReference type="InterPro" id="IPR052166">
    <property type="entry name" value="Diverse_Acyl-CoA_DH"/>
</dbReference>
<feature type="domain" description="Acyl-CoA dehydrogenase/oxidase N-terminal" evidence="9">
    <location>
        <begin position="41"/>
        <end position="157"/>
    </location>
</feature>
<evidence type="ECO:0000256" key="5">
    <source>
        <dbReference type="ARBA" id="ARBA00023002"/>
    </source>
</evidence>
<keyword evidence="5 6" id="KW-0560">Oxidoreductase</keyword>
<evidence type="ECO:0000256" key="2">
    <source>
        <dbReference type="ARBA" id="ARBA00009347"/>
    </source>
</evidence>
<dbReference type="GO" id="GO:0003995">
    <property type="term" value="F:acyl-CoA dehydrogenase activity"/>
    <property type="evidence" value="ECO:0007669"/>
    <property type="project" value="InterPro"/>
</dbReference>
<proteinExistence type="inferred from homology"/>
<dbReference type="PANTHER" id="PTHR42803:SF1">
    <property type="entry name" value="BROAD-SPECIFICITY LINEAR ACYL-COA DEHYDROGENASE FADE5"/>
    <property type="match status" value="1"/>
</dbReference>
<evidence type="ECO:0000256" key="1">
    <source>
        <dbReference type="ARBA" id="ARBA00001974"/>
    </source>
</evidence>
<dbReference type="Pfam" id="PF02770">
    <property type="entry name" value="Acyl-CoA_dh_M"/>
    <property type="match status" value="1"/>
</dbReference>
<evidence type="ECO:0000259" key="8">
    <source>
        <dbReference type="Pfam" id="PF02770"/>
    </source>
</evidence>
<dbReference type="InterPro" id="IPR013786">
    <property type="entry name" value="AcylCoA_DH/ox_N"/>
</dbReference>
<dbReference type="EMBL" id="JAFGIX010000015">
    <property type="protein sequence ID" value="MBN1572183.1"/>
    <property type="molecule type" value="Genomic_DNA"/>
</dbReference>
<evidence type="ECO:0000256" key="6">
    <source>
        <dbReference type="RuleBase" id="RU362125"/>
    </source>
</evidence>
<accession>A0A9D8KCT3</accession>
<dbReference type="Pfam" id="PF00441">
    <property type="entry name" value="Acyl-CoA_dh_1"/>
    <property type="match status" value="1"/>
</dbReference>
<comment type="similarity">
    <text evidence="2 6">Belongs to the acyl-CoA dehydrogenase family.</text>
</comment>
<comment type="cofactor">
    <cofactor evidence="1 6">
        <name>FAD</name>
        <dbReference type="ChEBI" id="CHEBI:57692"/>
    </cofactor>
</comment>
<dbReference type="Gene3D" id="1.20.140.10">
    <property type="entry name" value="Butyryl-CoA Dehydrogenase, subunit A, domain 3"/>
    <property type="match status" value="1"/>
</dbReference>
<comment type="caution">
    <text evidence="11">The sequence shown here is derived from an EMBL/GenBank/DDBJ whole genome shotgun (WGS) entry which is preliminary data.</text>
</comment>
<dbReference type="SUPFAM" id="SSF56645">
    <property type="entry name" value="Acyl-CoA dehydrogenase NM domain-like"/>
    <property type="match status" value="1"/>
</dbReference>
<dbReference type="InterPro" id="IPR006091">
    <property type="entry name" value="Acyl-CoA_Oxase/DH_mid-dom"/>
</dbReference>
<dbReference type="AlphaFoldDB" id="A0A9D8KCT3"/>
<feature type="domain" description="Acyl-CoA oxidase/dehydrogenase middle" evidence="8">
    <location>
        <begin position="162"/>
        <end position="270"/>
    </location>
</feature>
<evidence type="ECO:0000256" key="4">
    <source>
        <dbReference type="ARBA" id="ARBA00022827"/>
    </source>
</evidence>
<dbReference type="InterPro" id="IPR037069">
    <property type="entry name" value="AcylCoA_DH/ox_N_sf"/>
</dbReference>
<dbReference type="InterPro" id="IPR009075">
    <property type="entry name" value="AcylCo_DH/oxidase_C"/>
</dbReference>